<dbReference type="Gene3D" id="3.20.160.10">
    <property type="entry name" value="vpa0580 domain like"/>
    <property type="match status" value="1"/>
</dbReference>
<dbReference type="AlphaFoldDB" id="A0A6S6THY4"/>
<protein>
    <submittedName>
        <fullName evidence="1">Type III effector HopPmaJ</fullName>
    </submittedName>
</protein>
<proteinExistence type="predicted"/>
<dbReference type="Pfam" id="PF08888">
    <property type="entry name" value="HopJ"/>
    <property type="match status" value="1"/>
</dbReference>
<name>A0A6S6THY4_9GAMM</name>
<accession>A0A6S6THY4</accession>
<dbReference type="EMBL" id="CACVAY010000099">
    <property type="protein sequence ID" value="CAA6820492.1"/>
    <property type="molecule type" value="Genomic_DNA"/>
</dbReference>
<dbReference type="InterPro" id="IPR038604">
    <property type="entry name" value="HopJ_sf"/>
</dbReference>
<reference evidence="1" key="1">
    <citation type="submission" date="2020-01" db="EMBL/GenBank/DDBJ databases">
        <authorList>
            <person name="Meier V. D."/>
            <person name="Meier V D."/>
        </authorList>
    </citation>
    <scope>NUCLEOTIDE SEQUENCE</scope>
    <source>
        <strain evidence="1">HLG_WM_MAG_07</strain>
    </source>
</reference>
<dbReference type="InterPro" id="IPR014984">
    <property type="entry name" value="HopJ"/>
</dbReference>
<evidence type="ECO:0000313" key="1">
    <source>
        <dbReference type="EMBL" id="CAA6820492.1"/>
    </source>
</evidence>
<organism evidence="1">
    <name type="scientific">uncultured Thiotrichaceae bacterium</name>
    <dbReference type="NCBI Taxonomy" id="298394"/>
    <lineage>
        <taxon>Bacteria</taxon>
        <taxon>Pseudomonadati</taxon>
        <taxon>Pseudomonadota</taxon>
        <taxon>Gammaproteobacteria</taxon>
        <taxon>Thiotrichales</taxon>
        <taxon>Thiotrichaceae</taxon>
        <taxon>environmental samples</taxon>
    </lineage>
</organism>
<gene>
    <name evidence="1" type="ORF">HELGO_WM19363</name>
</gene>
<sequence>MSYETTISHFKERLNAQSSDVLFEEIIAIVDEHFDFTPTAFQNGELHNDVGQNSGSCKVFSVAQIIGLDEQQTLVSFGQYYRDDVLSNPEGEDHQNIRNFMKTGWAGIDFEQSPLQMKEH</sequence>